<gene>
    <name evidence="2" type="ORF">RO03_08760</name>
</gene>
<dbReference type="PANTHER" id="PTHR43312">
    <property type="entry name" value="D-THREO-ALDOSE 1-DEHYDROGENASE"/>
    <property type="match status" value="1"/>
</dbReference>
<dbReference type="InterPro" id="IPR036812">
    <property type="entry name" value="NAD(P)_OxRdtase_dom_sf"/>
</dbReference>
<dbReference type="Pfam" id="PF00248">
    <property type="entry name" value="Aldo_ket_red"/>
    <property type="match status" value="1"/>
</dbReference>
<dbReference type="OrthoDB" id="9773828at2"/>
<dbReference type="Gene3D" id="3.20.20.100">
    <property type="entry name" value="NADP-dependent oxidoreductase domain"/>
    <property type="match status" value="1"/>
</dbReference>
<reference evidence="2 3" key="1">
    <citation type="submission" date="2015-10" db="EMBL/GenBank/DDBJ databases">
        <authorList>
            <person name="Gilbert D.G."/>
        </authorList>
    </citation>
    <scope>NUCLEOTIDE SEQUENCE [LARGE SCALE GENOMIC DNA]</scope>
    <source>
        <strain evidence="2 3">ChDC F311</strain>
    </source>
</reference>
<feature type="domain" description="NADP-dependent oxidoreductase" evidence="1">
    <location>
        <begin position="3"/>
        <end position="271"/>
    </location>
</feature>
<sequence>MNLCLGTVQFGLNYGIEKKRIDANKITEILITALKNKIVMLDTAQNYGNSEKLIGNFEKRDSFKIISKISSSSLNNMNDLEELRNLLQTSLNNLNISSLDGLLLHKPEDLKNSKLLDNLNILKEKGYFLNLGVSVYSPDEANMALGLENIKYIQVPYNILDTRLDKIDFFKKAKSKNKTIFVRSIFLQGVLLKQHNKYPSFLEGLKEFDQFIESEIKKIGCTKLTFLLNFIKNNKKIDYIIVGIDSLENLEEIIEAYNYKGLEDYNYDKLRDKFINIPENLLNPSLWREK</sequence>
<proteinExistence type="predicted"/>
<dbReference type="RefSeq" id="WP_011015758.1">
    <property type="nucleotide sequence ID" value="NZ_CP022122.1"/>
</dbReference>
<dbReference type="OMA" id="QFGLPYG"/>
<dbReference type="InterPro" id="IPR053135">
    <property type="entry name" value="AKR2_Oxidoreductase"/>
</dbReference>
<dbReference type="CDD" id="cd19097">
    <property type="entry name" value="AKR_unchar"/>
    <property type="match status" value="1"/>
</dbReference>
<dbReference type="PANTHER" id="PTHR43312:SF1">
    <property type="entry name" value="NADP-DEPENDENT OXIDOREDUCTASE DOMAIN-CONTAINING PROTEIN"/>
    <property type="match status" value="1"/>
</dbReference>
<dbReference type="Proteomes" id="UP000054800">
    <property type="component" value="Unassembled WGS sequence"/>
</dbReference>
<name>A0A101K6T4_FUSNC</name>
<dbReference type="SUPFAM" id="SSF51430">
    <property type="entry name" value="NAD(P)-linked oxidoreductase"/>
    <property type="match status" value="1"/>
</dbReference>
<dbReference type="EMBL" id="LMVH01000001">
    <property type="protein sequence ID" value="KUL99583.1"/>
    <property type="molecule type" value="Genomic_DNA"/>
</dbReference>
<evidence type="ECO:0000313" key="2">
    <source>
        <dbReference type="EMBL" id="KUL99583.1"/>
    </source>
</evidence>
<accession>A0A101K6T4</accession>
<evidence type="ECO:0000259" key="1">
    <source>
        <dbReference type="Pfam" id="PF00248"/>
    </source>
</evidence>
<evidence type="ECO:0000313" key="3">
    <source>
        <dbReference type="Proteomes" id="UP000054800"/>
    </source>
</evidence>
<organism evidence="2 3">
    <name type="scientific">Fusobacterium nucleatum subsp. nucleatum</name>
    <dbReference type="NCBI Taxonomy" id="76856"/>
    <lineage>
        <taxon>Bacteria</taxon>
        <taxon>Fusobacteriati</taxon>
        <taxon>Fusobacteriota</taxon>
        <taxon>Fusobacteriia</taxon>
        <taxon>Fusobacteriales</taxon>
        <taxon>Fusobacteriaceae</taxon>
        <taxon>Fusobacterium</taxon>
    </lineage>
</organism>
<dbReference type="GeneID" id="79782623"/>
<protein>
    <submittedName>
        <fullName evidence="2">Oxidoreductase</fullName>
    </submittedName>
</protein>
<dbReference type="InterPro" id="IPR023210">
    <property type="entry name" value="NADP_OxRdtase_dom"/>
</dbReference>
<dbReference type="AlphaFoldDB" id="A0A101K6T4"/>
<comment type="caution">
    <text evidence="2">The sequence shown here is derived from an EMBL/GenBank/DDBJ whole genome shotgun (WGS) entry which is preliminary data.</text>
</comment>